<keyword evidence="1" id="KW-0732">Signal</keyword>
<organism evidence="2 3">
    <name type="scientific">Altererythrobacter xiamenensis</name>
    <dbReference type="NCBI Taxonomy" id="1316679"/>
    <lineage>
        <taxon>Bacteria</taxon>
        <taxon>Pseudomonadati</taxon>
        <taxon>Pseudomonadota</taxon>
        <taxon>Alphaproteobacteria</taxon>
        <taxon>Sphingomonadales</taxon>
        <taxon>Erythrobacteraceae</taxon>
        <taxon>Altererythrobacter</taxon>
    </lineage>
</organism>
<gene>
    <name evidence="2" type="ORF">SAMN06297468_1076</name>
</gene>
<dbReference type="Proteomes" id="UP000194420">
    <property type="component" value="Unassembled WGS sequence"/>
</dbReference>
<proteinExistence type="predicted"/>
<protein>
    <submittedName>
        <fullName evidence="2">Uncharacterized protein</fullName>
    </submittedName>
</protein>
<evidence type="ECO:0000256" key="1">
    <source>
        <dbReference type="SAM" id="SignalP"/>
    </source>
</evidence>
<feature type="chain" id="PRO_5010985436" evidence="1">
    <location>
        <begin position="22"/>
        <end position="84"/>
    </location>
</feature>
<feature type="signal peptide" evidence="1">
    <location>
        <begin position="1"/>
        <end position="21"/>
    </location>
</feature>
<evidence type="ECO:0000313" key="2">
    <source>
        <dbReference type="EMBL" id="SMQ68794.1"/>
    </source>
</evidence>
<name>A0A1Y6F1R2_9SPHN</name>
<evidence type="ECO:0000313" key="3">
    <source>
        <dbReference type="Proteomes" id="UP000194420"/>
    </source>
</evidence>
<dbReference type="AlphaFoldDB" id="A0A1Y6F1R2"/>
<sequence>MKITKKSAAFASIAALGLSLAACDSPAENEAEENIEEMEDARDAQVNEMEAEGMITDEQADAMDDQTDAMEESMEEQADEIDEM</sequence>
<accession>A0A1Y6F1R2</accession>
<dbReference type="EMBL" id="FXWG01000002">
    <property type="protein sequence ID" value="SMQ68794.1"/>
    <property type="molecule type" value="Genomic_DNA"/>
</dbReference>
<keyword evidence="3" id="KW-1185">Reference proteome</keyword>
<reference evidence="3" key="1">
    <citation type="submission" date="2017-04" db="EMBL/GenBank/DDBJ databases">
        <authorList>
            <person name="Varghese N."/>
            <person name="Submissions S."/>
        </authorList>
    </citation>
    <scope>NUCLEOTIDE SEQUENCE [LARGE SCALE GENOMIC DNA]</scope>
</reference>
<dbReference type="PROSITE" id="PS51257">
    <property type="entry name" value="PROKAR_LIPOPROTEIN"/>
    <property type="match status" value="1"/>
</dbReference>
<dbReference type="RefSeq" id="WP_086437045.1">
    <property type="nucleotide sequence ID" value="NZ_FXWG01000002.1"/>
</dbReference>